<comment type="similarity">
    <text evidence="3">Belongs to the HMBS family.</text>
</comment>
<evidence type="ECO:0000256" key="8">
    <source>
        <dbReference type="ARBA" id="ARBA00030685"/>
    </source>
</evidence>
<dbReference type="PANTHER" id="PTHR11557">
    <property type="entry name" value="PORPHOBILINOGEN DEAMINASE"/>
    <property type="match status" value="1"/>
</dbReference>
<dbReference type="GO" id="GO:0005737">
    <property type="term" value="C:cytoplasm"/>
    <property type="evidence" value="ECO:0007669"/>
    <property type="project" value="TreeGrafter"/>
</dbReference>
<name>A0A165BW18_EXIGL</name>
<evidence type="ECO:0000256" key="9">
    <source>
        <dbReference type="ARBA" id="ARBA00033064"/>
    </source>
</evidence>
<dbReference type="InterPro" id="IPR022417">
    <property type="entry name" value="Porphobilin_deaminase_N"/>
</dbReference>
<evidence type="ECO:0000259" key="10">
    <source>
        <dbReference type="Pfam" id="PF01379"/>
    </source>
</evidence>
<dbReference type="GO" id="GO:0006782">
    <property type="term" value="P:protoporphyrinogen IX biosynthetic process"/>
    <property type="evidence" value="ECO:0007669"/>
    <property type="project" value="UniProtKB-UniPathway"/>
</dbReference>
<sequence length="358" mass="38539">MALLGSDPVVSDVAAPSIPRPIVRIGSRQSVLAKLQARMVQERLSELFPTHDFQISTRVVTVAGDRDKVRSLRSLVSGDTSAKATNIWTTELEDALISGEFDLLVHSLKDCPTSVRDGCEIIPVLERENNTDCLVMKKGSQYKSLAELPEGSLIGTGSVRRIAQLRKRYPGLRYQDLRGNIDGRLAKLDDPEGAYAAAILASAGLIRLNHQARITAFLQPPDVYPAVGQGNLGAEVLTSNTTIRDMVHALEVPASGWACRAERALLRVLEGGCAVPVGVWSTTSQGVDGKELVLTLQSVLTSPDGQREVNIEESAVLKSPEDAEELGTRAAVRIAAGGGKEIMDDLRAEIERAKTTQS</sequence>
<dbReference type="OrthoDB" id="564646at2759"/>
<feature type="domain" description="Porphobilinogen deaminase N-terminal" evidence="10">
    <location>
        <begin position="23"/>
        <end position="244"/>
    </location>
</feature>
<evidence type="ECO:0000259" key="11">
    <source>
        <dbReference type="Pfam" id="PF03900"/>
    </source>
</evidence>
<evidence type="ECO:0000256" key="2">
    <source>
        <dbReference type="ARBA" id="ARBA00004735"/>
    </source>
</evidence>
<dbReference type="UniPathway" id="UPA00251">
    <property type="reaction ID" value="UER00319"/>
</dbReference>
<dbReference type="Pfam" id="PF03900">
    <property type="entry name" value="Porphobil_deamC"/>
    <property type="match status" value="1"/>
</dbReference>
<accession>A0A165BW18</accession>
<evidence type="ECO:0000313" key="12">
    <source>
        <dbReference type="EMBL" id="KZV81342.1"/>
    </source>
</evidence>
<evidence type="ECO:0000256" key="7">
    <source>
        <dbReference type="ARBA" id="ARBA00023244"/>
    </source>
</evidence>
<evidence type="ECO:0000256" key="4">
    <source>
        <dbReference type="ARBA" id="ARBA00012655"/>
    </source>
</evidence>
<dbReference type="InterPro" id="IPR036803">
    <property type="entry name" value="Porphobilinogen_deaminase_C_sf"/>
</dbReference>
<dbReference type="Gene3D" id="3.40.190.10">
    <property type="entry name" value="Periplasmic binding protein-like II"/>
    <property type="match status" value="2"/>
</dbReference>
<feature type="domain" description="Porphobilinogen deaminase C-terminal" evidence="11">
    <location>
        <begin position="258"/>
        <end position="334"/>
    </location>
</feature>
<protein>
    <recommendedName>
        <fullName evidence="4">hydroxymethylbilane synthase</fullName>
        <ecNumber evidence="4">2.5.1.61</ecNumber>
    </recommendedName>
    <alternativeName>
        <fullName evidence="9">Hydroxymethylbilane synthase</fullName>
    </alternativeName>
    <alternativeName>
        <fullName evidence="8">Pre-uroporphyrinogen synthase</fullName>
    </alternativeName>
</protein>
<evidence type="ECO:0000256" key="6">
    <source>
        <dbReference type="ARBA" id="ARBA00023133"/>
    </source>
</evidence>
<dbReference type="Gene3D" id="3.30.160.40">
    <property type="entry name" value="Porphobilinogen deaminase, C-terminal domain"/>
    <property type="match status" value="1"/>
</dbReference>
<dbReference type="Pfam" id="PF01379">
    <property type="entry name" value="Porphobil_deam"/>
    <property type="match status" value="1"/>
</dbReference>
<gene>
    <name evidence="12" type="ORF">EXIGLDRAFT_731415</name>
</gene>
<evidence type="ECO:0000313" key="13">
    <source>
        <dbReference type="Proteomes" id="UP000077266"/>
    </source>
</evidence>
<dbReference type="PRINTS" id="PR00151">
    <property type="entry name" value="PORPHBDMNASE"/>
</dbReference>
<evidence type="ECO:0000256" key="5">
    <source>
        <dbReference type="ARBA" id="ARBA00022679"/>
    </source>
</evidence>
<dbReference type="STRING" id="1314781.A0A165BW18"/>
<dbReference type="AlphaFoldDB" id="A0A165BW18"/>
<dbReference type="FunCoup" id="A0A165BW18">
    <property type="interactions" value="509"/>
</dbReference>
<dbReference type="EMBL" id="KV426399">
    <property type="protein sequence ID" value="KZV81342.1"/>
    <property type="molecule type" value="Genomic_DNA"/>
</dbReference>
<organism evidence="12 13">
    <name type="scientific">Exidia glandulosa HHB12029</name>
    <dbReference type="NCBI Taxonomy" id="1314781"/>
    <lineage>
        <taxon>Eukaryota</taxon>
        <taxon>Fungi</taxon>
        <taxon>Dikarya</taxon>
        <taxon>Basidiomycota</taxon>
        <taxon>Agaricomycotina</taxon>
        <taxon>Agaricomycetes</taxon>
        <taxon>Auriculariales</taxon>
        <taxon>Exidiaceae</taxon>
        <taxon>Exidia</taxon>
    </lineage>
</organism>
<dbReference type="InterPro" id="IPR022418">
    <property type="entry name" value="Porphobilinogen_deaminase_C"/>
</dbReference>
<dbReference type="Proteomes" id="UP000077266">
    <property type="component" value="Unassembled WGS sequence"/>
</dbReference>
<keyword evidence="13" id="KW-1185">Reference proteome</keyword>
<dbReference type="NCBIfam" id="TIGR00212">
    <property type="entry name" value="hemC"/>
    <property type="match status" value="1"/>
</dbReference>
<comment type="pathway">
    <text evidence="2">Porphyrin-containing compound metabolism; protoporphyrin-IX biosynthesis; coproporphyrinogen-III from 5-aminolevulinate: step 2/4.</text>
</comment>
<keyword evidence="7" id="KW-0627">Porphyrin biosynthesis</keyword>
<dbReference type="InterPro" id="IPR000860">
    <property type="entry name" value="HemC"/>
</dbReference>
<evidence type="ECO:0000256" key="1">
    <source>
        <dbReference type="ARBA" id="ARBA00001916"/>
    </source>
</evidence>
<dbReference type="GO" id="GO:0004418">
    <property type="term" value="F:hydroxymethylbilane synthase activity"/>
    <property type="evidence" value="ECO:0007669"/>
    <property type="project" value="UniProtKB-EC"/>
</dbReference>
<dbReference type="FunFam" id="3.40.190.10:FF:000005">
    <property type="entry name" value="Porphobilinogen deaminase"/>
    <property type="match status" value="1"/>
</dbReference>
<keyword evidence="6" id="KW-0350">Heme biosynthesis</keyword>
<dbReference type="SUPFAM" id="SSF54782">
    <property type="entry name" value="Porphobilinogen deaminase (hydroxymethylbilane synthase), C-terminal domain"/>
    <property type="match status" value="1"/>
</dbReference>
<dbReference type="InParanoid" id="A0A165BW18"/>
<evidence type="ECO:0000256" key="3">
    <source>
        <dbReference type="ARBA" id="ARBA00005638"/>
    </source>
</evidence>
<dbReference type="SUPFAM" id="SSF53850">
    <property type="entry name" value="Periplasmic binding protein-like II"/>
    <property type="match status" value="1"/>
</dbReference>
<dbReference type="InterPro" id="IPR022419">
    <property type="entry name" value="Porphobilin_deaminase_cofac_BS"/>
</dbReference>
<keyword evidence="5" id="KW-0808">Transferase</keyword>
<reference evidence="12 13" key="1">
    <citation type="journal article" date="2016" name="Mol. Biol. Evol.">
        <title>Comparative Genomics of Early-Diverging Mushroom-Forming Fungi Provides Insights into the Origins of Lignocellulose Decay Capabilities.</title>
        <authorList>
            <person name="Nagy L.G."/>
            <person name="Riley R."/>
            <person name="Tritt A."/>
            <person name="Adam C."/>
            <person name="Daum C."/>
            <person name="Floudas D."/>
            <person name="Sun H."/>
            <person name="Yadav J.S."/>
            <person name="Pangilinan J."/>
            <person name="Larsson K.H."/>
            <person name="Matsuura K."/>
            <person name="Barry K."/>
            <person name="Labutti K."/>
            <person name="Kuo R."/>
            <person name="Ohm R.A."/>
            <person name="Bhattacharya S.S."/>
            <person name="Shirouzu T."/>
            <person name="Yoshinaga Y."/>
            <person name="Martin F.M."/>
            <person name="Grigoriev I.V."/>
            <person name="Hibbett D.S."/>
        </authorList>
    </citation>
    <scope>NUCLEOTIDE SEQUENCE [LARGE SCALE GENOMIC DNA]</scope>
    <source>
        <strain evidence="12 13">HHB12029</strain>
    </source>
</reference>
<dbReference type="PANTHER" id="PTHR11557:SF0">
    <property type="entry name" value="PORPHOBILINOGEN DEAMINASE"/>
    <property type="match status" value="1"/>
</dbReference>
<dbReference type="EC" id="2.5.1.61" evidence="4"/>
<dbReference type="PROSITE" id="PS00533">
    <property type="entry name" value="PORPHOBILINOGEN_DEAM"/>
    <property type="match status" value="1"/>
</dbReference>
<comment type="cofactor">
    <cofactor evidence="1">
        <name>dipyrromethane</name>
        <dbReference type="ChEBI" id="CHEBI:60342"/>
    </cofactor>
</comment>
<dbReference type="PIRSF" id="PIRSF001438">
    <property type="entry name" value="4pyrrol_synth_OHMeBilane_synth"/>
    <property type="match status" value="1"/>
</dbReference>
<proteinExistence type="inferred from homology"/>